<protein>
    <recommendedName>
        <fullName evidence="2">histidine kinase</fullName>
        <ecNumber evidence="2">2.7.13.3</ecNumber>
    </recommendedName>
</protein>
<comment type="caution">
    <text evidence="9">The sequence shown here is derived from an EMBL/GenBank/DDBJ whole genome shotgun (WGS) entry which is preliminary data.</text>
</comment>
<dbReference type="PANTHER" id="PTHR42878:SF15">
    <property type="entry name" value="BACTERIOPHYTOCHROME"/>
    <property type="match status" value="1"/>
</dbReference>
<evidence type="ECO:0000313" key="9">
    <source>
        <dbReference type="EMBL" id="HFM96308.1"/>
    </source>
</evidence>
<feature type="coiled-coil region" evidence="5">
    <location>
        <begin position="99"/>
        <end position="126"/>
    </location>
</feature>
<dbReference type="SMART" id="SM00065">
    <property type="entry name" value="GAF"/>
    <property type="match status" value="1"/>
</dbReference>
<dbReference type="InterPro" id="IPR003018">
    <property type="entry name" value="GAF"/>
</dbReference>
<dbReference type="SMART" id="SM00388">
    <property type="entry name" value="HisKA"/>
    <property type="match status" value="1"/>
</dbReference>
<gene>
    <name evidence="9" type="ORF">ENR64_00795</name>
</gene>
<reference evidence="9" key="1">
    <citation type="journal article" date="2020" name="mSystems">
        <title>Genome- and Community-Level Interaction Insights into Carbon Utilization and Element Cycling Functions of Hydrothermarchaeota in Hydrothermal Sediment.</title>
        <authorList>
            <person name="Zhou Z."/>
            <person name="Liu Y."/>
            <person name="Xu W."/>
            <person name="Pan J."/>
            <person name="Luo Z.H."/>
            <person name="Li M."/>
        </authorList>
    </citation>
    <scope>NUCLEOTIDE SEQUENCE [LARGE SCALE GENOMIC DNA]</scope>
    <source>
        <strain evidence="9">SpSt-418</strain>
    </source>
</reference>
<keyword evidence="4" id="KW-0418">Kinase</keyword>
<dbReference type="GO" id="GO:0007234">
    <property type="term" value="P:osmosensory signaling via phosphorelay pathway"/>
    <property type="evidence" value="ECO:0007669"/>
    <property type="project" value="TreeGrafter"/>
</dbReference>
<dbReference type="GO" id="GO:0000155">
    <property type="term" value="F:phosphorelay sensor kinase activity"/>
    <property type="evidence" value="ECO:0007669"/>
    <property type="project" value="InterPro"/>
</dbReference>
<dbReference type="EC" id="2.7.13.3" evidence="2"/>
<dbReference type="Gene3D" id="3.30.450.40">
    <property type="match status" value="1"/>
</dbReference>
<feature type="coiled-coil region" evidence="5">
    <location>
        <begin position="1"/>
        <end position="60"/>
    </location>
</feature>
<dbReference type="SUPFAM" id="SSF47384">
    <property type="entry name" value="Homodimeric domain of signal transducing histidine kinase"/>
    <property type="match status" value="1"/>
</dbReference>
<dbReference type="InterPro" id="IPR029016">
    <property type="entry name" value="GAF-like_dom_sf"/>
</dbReference>
<evidence type="ECO:0000256" key="2">
    <source>
        <dbReference type="ARBA" id="ARBA00012438"/>
    </source>
</evidence>
<evidence type="ECO:0000256" key="6">
    <source>
        <dbReference type="SAM" id="Phobius"/>
    </source>
</evidence>
<evidence type="ECO:0000256" key="3">
    <source>
        <dbReference type="ARBA" id="ARBA00022679"/>
    </source>
</evidence>
<keyword evidence="5" id="KW-0175">Coiled coil</keyword>
<dbReference type="SUPFAM" id="SSF55781">
    <property type="entry name" value="GAF domain-like"/>
    <property type="match status" value="1"/>
</dbReference>
<evidence type="ECO:0000259" key="7">
    <source>
        <dbReference type="SMART" id="SM00065"/>
    </source>
</evidence>
<dbReference type="EMBL" id="DSRU01000014">
    <property type="protein sequence ID" value="HFM96308.1"/>
    <property type="molecule type" value="Genomic_DNA"/>
</dbReference>
<evidence type="ECO:0000259" key="8">
    <source>
        <dbReference type="SMART" id="SM00388"/>
    </source>
</evidence>
<keyword evidence="6" id="KW-1133">Transmembrane helix</keyword>
<proteinExistence type="predicted"/>
<keyword evidence="6" id="KW-0812">Transmembrane</keyword>
<evidence type="ECO:0000256" key="4">
    <source>
        <dbReference type="ARBA" id="ARBA00022777"/>
    </source>
</evidence>
<dbReference type="PANTHER" id="PTHR42878">
    <property type="entry name" value="TWO-COMPONENT HISTIDINE KINASE"/>
    <property type="match status" value="1"/>
</dbReference>
<dbReference type="Gene3D" id="1.10.287.130">
    <property type="match status" value="1"/>
</dbReference>
<keyword evidence="6" id="KW-0472">Membrane</keyword>
<accession>A0A7C3KBX1</accession>
<dbReference type="GO" id="GO:0000156">
    <property type="term" value="F:phosphorelay response regulator activity"/>
    <property type="evidence" value="ECO:0007669"/>
    <property type="project" value="TreeGrafter"/>
</dbReference>
<keyword evidence="3" id="KW-0808">Transferase</keyword>
<dbReference type="Pfam" id="PF00512">
    <property type="entry name" value="HisKA"/>
    <property type="match status" value="1"/>
</dbReference>
<dbReference type="Pfam" id="PF01590">
    <property type="entry name" value="GAF"/>
    <property type="match status" value="1"/>
</dbReference>
<sequence>MNELRLQAQRWEQQVLAAITRKQQGESEPTRNFERRKQNMDQIRQQIAAFIATEEQLRDQRSRSAQRTTQTVILTSLLLAMGVGIVLAYFIRRQILKISETYENALQVAQAQTAQAEQSATALERSAQRLAALHQIDRAILGAVTDEILIGNALTQLRQIVPHHHAFVASFDLETGCAQVIGGSCQTGIYVYPIGTQLRVADFAPEEALLRGLRYVENLEQIERHPPILFPLWLHGYRSCLCVPLIAETRLVGELNLASTETAVFGEEAQEIAQEVAAQLAIALQQTRLREQLQAYAAQLEQRVAERTVQLEATNQELEAFTYSVSHDLQAPLRTIQGFAGALLEDCGEQLEGYCRGYIDSIVDDAIQMNGLISDLLKYSRLTQAQIHLQPTDLDLMVDEALSQLLG</sequence>
<comment type="catalytic activity">
    <reaction evidence="1">
        <text>ATP + protein L-histidine = ADP + protein N-phospho-L-histidine.</text>
        <dbReference type="EC" id="2.7.13.3"/>
    </reaction>
</comment>
<feature type="domain" description="Signal transduction histidine kinase dimerisation/phosphoacceptor" evidence="8">
    <location>
        <begin position="317"/>
        <end position="385"/>
    </location>
</feature>
<evidence type="ECO:0000256" key="5">
    <source>
        <dbReference type="SAM" id="Coils"/>
    </source>
</evidence>
<feature type="domain" description="GAF" evidence="7">
    <location>
        <begin position="145"/>
        <end position="294"/>
    </location>
</feature>
<dbReference type="GO" id="GO:0030295">
    <property type="term" value="F:protein kinase activator activity"/>
    <property type="evidence" value="ECO:0007669"/>
    <property type="project" value="TreeGrafter"/>
</dbReference>
<organism evidence="9">
    <name type="scientific">Oscillatoriales cyanobacterium SpSt-418</name>
    <dbReference type="NCBI Taxonomy" id="2282169"/>
    <lineage>
        <taxon>Bacteria</taxon>
        <taxon>Bacillati</taxon>
        <taxon>Cyanobacteriota</taxon>
        <taxon>Cyanophyceae</taxon>
        <taxon>Oscillatoriophycideae</taxon>
        <taxon>Oscillatoriales</taxon>
    </lineage>
</organism>
<dbReference type="InterPro" id="IPR003661">
    <property type="entry name" value="HisK_dim/P_dom"/>
</dbReference>
<feature type="transmembrane region" description="Helical" evidence="6">
    <location>
        <begin position="71"/>
        <end position="91"/>
    </location>
</feature>
<dbReference type="CDD" id="cd00082">
    <property type="entry name" value="HisKA"/>
    <property type="match status" value="1"/>
</dbReference>
<evidence type="ECO:0000256" key="1">
    <source>
        <dbReference type="ARBA" id="ARBA00000085"/>
    </source>
</evidence>
<name>A0A7C3KBX1_9CYAN</name>
<dbReference type="InterPro" id="IPR050351">
    <property type="entry name" value="BphY/WalK/GraS-like"/>
</dbReference>
<dbReference type="AlphaFoldDB" id="A0A7C3KBX1"/>
<dbReference type="InterPro" id="IPR036097">
    <property type="entry name" value="HisK_dim/P_sf"/>
</dbReference>